<keyword evidence="1" id="KW-0472">Membrane</keyword>
<keyword evidence="1" id="KW-0812">Transmembrane</keyword>
<evidence type="ECO:0000256" key="1">
    <source>
        <dbReference type="SAM" id="Phobius"/>
    </source>
</evidence>
<dbReference type="AlphaFoldDB" id="H8I8X9"/>
<dbReference type="Proteomes" id="UP000005233">
    <property type="component" value="Chromosome"/>
</dbReference>
<protein>
    <submittedName>
        <fullName evidence="2">Uncharacterized protein</fullName>
    </submittedName>
</protein>
<sequence length="178" mass="19116">MDKHFKVGLCLCLLWVVILVIITPFSYAVGVVSVVRSVSDTGKSNDEFEITLKINDSMPSFLGLKEIMPNGYTFISTSLPQDQYKVSGNTIAFVAINTSDIRYIIKGPPSGKVSLKGTWVDMLSDNKGDIIYAGTISDQNGSVSSAGASKSNIVTPGFEIMIGVFAMACISLLYGGRK</sequence>
<evidence type="ECO:0000313" key="3">
    <source>
        <dbReference type="Proteomes" id="UP000005233"/>
    </source>
</evidence>
<organism evidence="2 3">
    <name type="scientific">Methanocella conradii (strain DSM 24694 / JCM 17849 / CGMCC 1.5162 / HZ254)</name>
    <dbReference type="NCBI Taxonomy" id="1041930"/>
    <lineage>
        <taxon>Archaea</taxon>
        <taxon>Methanobacteriati</taxon>
        <taxon>Methanobacteriota</taxon>
        <taxon>Stenosarchaea group</taxon>
        <taxon>Methanomicrobia</taxon>
        <taxon>Methanocellales</taxon>
        <taxon>Methanocellaceae</taxon>
        <taxon>Methanocella</taxon>
    </lineage>
</organism>
<keyword evidence="1" id="KW-1133">Transmembrane helix</keyword>
<feature type="transmembrane region" description="Helical" evidence="1">
    <location>
        <begin position="153"/>
        <end position="174"/>
    </location>
</feature>
<dbReference type="EMBL" id="CP003243">
    <property type="protein sequence ID" value="AFD00450.1"/>
    <property type="molecule type" value="Genomic_DNA"/>
</dbReference>
<dbReference type="HOGENOM" id="CLU_1574957_0_0_2"/>
<evidence type="ECO:0000313" key="2">
    <source>
        <dbReference type="EMBL" id="AFD00450.1"/>
    </source>
</evidence>
<dbReference type="eggNOG" id="arCOG02537">
    <property type="taxonomic scope" value="Archaea"/>
</dbReference>
<accession>H8I8X9</accession>
<dbReference type="STRING" id="1041930.Mtc_1704"/>
<dbReference type="RefSeq" id="WP_014406281.1">
    <property type="nucleotide sequence ID" value="NC_017034.1"/>
</dbReference>
<dbReference type="GeneID" id="11971845"/>
<gene>
    <name evidence="2" type="ordered locus">Mtc_1704</name>
</gene>
<dbReference type="KEGG" id="mez:Mtc_1704"/>
<proteinExistence type="predicted"/>
<name>H8I8X9_METCZ</name>
<reference evidence="2 3" key="1">
    <citation type="journal article" date="2012" name="J. Bacteriol.">
        <title>Complete genome sequence of a thermophilic methanogen, Methanocella conradii HZ254, isolated from Chinese rice field soil.</title>
        <authorList>
            <person name="Lu Z."/>
            <person name="Lu Y."/>
        </authorList>
    </citation>
    <scope>NUCLEOTIDE SEQUENCE [LARGE SCALE GENOMIC DNA]</scope>
    <source>
        <strain evidence="3">DSM 24694 / JCM 17849 / CGMCC 1.5162 / HZ254</strain>
    </source>
</reference>
<keyword evidence="3" id="KW-1185">Reference proteome</keyword>